<proteinExistence type="inferred from homology"/>
<dbReference type="Gene3D" id="2.60.40.10">
    <property type="entry name" value="Immunoglobulins"/>
    <property type="match status" value="1"/>
</dbReference>
<name>A0ABX1U2B7_9PROT</name>
<dbReference type="SUPFAM" id="SSF49452">
    <property type="entry name" value="Starch-binding domain-like"/>
    <property type="match status" value="1"/>
</dbReference>
<dbReference type="InterPro" id="IPR006047">
    <property type="entry name" value="GH13_cat_dom"/>
</dbReference>
<keyword evidence="8" id="KW-1185">Reference proteome</keyword>
<sequence>MQSFFVYTQRRRPGLHVWRVGTSTRFFLYPVVAPAGPGWVEFQCDLETSIGNPVRFMLFSFDDRGSPEDFESDVFQRVLPQLHSGGFHPAVWFVSEASRVVTKDPRGKTESSLRVHLISQSRYRPGEMYLWDSVQGVSRRISQSGLDSLGPYFDLNLAPHESSFFNFKFIRANDGQFVDFEPDAANRWWVADDGTEIWTHSGTPAIAQLVPKSCTLTLHCRQEFNAPAKLHLWAENGDYVTEVDGVDANGWTTFTSQIFTQLPYSCQIHNPGIADEWEHDEARREHITITDDKEYWTLEGDKTLFSSAPKANVQLDLSIANSDLSTLQGSPLAHVWVNRARGPLAVNVPVTASGDVSLQVYPEVTTSFKFHDTQGNWERFRHAIQVHGVGSPVHRYVVLDRPPLLSAKPPTDLVRDPPFRIRRPGAYAEGDEMRFVVHTPHAADVSLIGEWTDWTTNPVQMRITRDGTYWWGSVKIADLLSGLACGQSDYHGVKYQFLFNQGDRRQDPAANWVETSRIDAASRLVNHARFDWGSQSWERPNLDHYVIYQLHPSRFTNRFQQEAPLRRVAQEIADNAAYFKELGVTAIQLLPVNEVSSSNSWGYDPAYFYAVENGYCGANGPDDLKHLVRTAHEHGLAVVLDVVFNHAGGDNILWAVARDSFFDGDTQWGALVNFDHPQCLHFFAQNLVYLANEFRVDAFRLDHTATIVHSAAWDGWSGSVRKLGSGGGWEFLHGLRHAVRTQVGGNCILMAEHLPNEWSMTNYGGPMDSQWGDDFHDRLIDACRRQFGMSRLADAMRLTHTQCDRWYKIVNYPESHDEVGNVPDRVARVAGYGQGWRMSKVAAAATLLSRGIPLYFMGAESGEDKQFSFGSDEKLDIEEYLANADRGRIRAWWRELGCLRKDQCIQGPSRIDVCFTEEQLLAFTRGDNGDYFVLLNFGAWSGHRKLAELNLPWGQYRELWNSTWPAFAIHEEHEGEHSNGGRDARLHGGHALNIPAYGAVILQKT</sequence>
<dbReference type="Pfam" id="PF02806">
    <property type="entry name" value="Alpha-amylase_C"/>
    <property type="match status" value="1"/>
</dbReference>
<keyword evidence="5" id="KW-0119">Carbohydrate metabolism</keyword>
<evidence type="ECO:0000256" key="5">
    <source>
        <dbReference type="ARBA" id="ARBA00023277"/>
    </source>
</evidence>
<comment type="similarity">
    <text evidence="2">Belongs to the glycosyl hydrolase 13 family. GlgB subfamily.</text>
</comment>
<organism evidence="7 8">
    <name type="scientific">Candidatus Accumulibacter phosphatis</name>
    <dbReference type="NCBI Taxonomy" id="327160"/>
    <lineage>
        <taxon>Bacteria</taxon>
        <taxon>Pseudomonadati</taxon>
        <taxon>Pseudomonadota</taxon>
        <taxon>Betaproteobacteria</taxon>
        <taxon>Candidatus Accumulibacter</taxon>
    </lineage>
</organism>
<protein>
    <recommendedName>
        <fullName evidence="3">1,4-alpha-glucan branching enzyme</fullName>
        <ecNumber evidence="3">2.4.1.18</ecNumber>
    </recommendedName>
</protein>
<dbReference type="InterPro" id="IPR013783">
    <property type="entry name" value="Ig-like_fold"/>
</dbReference>
<dbReference type="PANTHER" id="PTHR43651">
    <property type="entry name" value="1,4-ALPHA-GLUCAN-BRANCHING ENZYME"/>
    <property type="match status" value="1"/>
</dbReference>
<comment type="caution">
    <text evidence="7">The sequence shown here is derived from an EMBL/GenBank/DDBJ whole genome shotgun (WGS) entry which is preliminary data.</text>
</comment>
<dbReference type="InterPro" id="IPR017853">
    <property type="entry name" value="GH"/>
</dbReference>
<evidence type="ECO:0000259" key="6">
    <source>
        <dbReference type="SMART" id="SM00642"/>
    </source>
</evidence>
<accession>A0ABX1U2B7</accession>
<dbReference type="SUPFAM" id="SSF81296">
    <property type="entry name" value="E set domains"/>
    <property type="match status" value="1"/>
</dbReference>
<comment type="catalytic activity">
    <reaction evidence="1">
        <text>Transfers a segment of a (1-&gt;4)-alpha-D-glucan chain to a primary hydroxy group in a similar glucan chain.</text>
        <dbReference type="EC" id="2.4.1.18"/>
    </reaction>
</comment>
<dbReference type="SMART" id="SM00642">
    <property type="entry name" value="Aamy"/>
    <property type="match status" value="1"/>
</dbReference>
<dbReference type="Proteomes" id="UP000749010">
    <property type="component" value="Unassembled WGS sequence"/>
</dbReference>
<evidence type="ECO:0000256" key="3">
    <source>
        <dbReference type="ARBA" id="ARBA00012541"/>
    </source>
</evidence>
<evidence type="ECO:0000256" key="4">
    <source>
        <dbReference type="ARBA" id="ARBA00022679"/>
    </source>
</evidence>
<evidence type="ECO:0000256" key="2">
    <source>
        <dbReference type="ARBA" id="ARBA00009000"/>
    </source>
</evidence>
<dbReference type="InterPro" id="IPR013784">
    <property type="entry name" value="Carb-bd-like_fold"/>
</dbReference>
<dbReference type="PANTHER" id="PTHR43651:SF11">
    <property type="entry name" value="MALTO-OLIGOSYLTREHALOSE TREHALOHYDROLASE"/>
    <property type="match status" value="1"/>
</dbReference>
<dbReference type="Gene3D" id="3.20.20.80">
    <property type="entry name" value="Glycosidases"/>
    <property type="match status" value="1"/>
</dbReference>
<evidence type="ECO:0000256" key="1">
    <source>
        <dbReference type="ARBA" id="ARBA00000826"/>
    </source>
</evidence>
<dbReference type="InterPro" id="IPR006048">
    <property type="entry name" value="A-amylase/branching_C"/>
</dbReference>
<dbReference type="EMBL" id="SPMY01000052">
    <property type="protein sequence ID" value="NMQ29332.1"/>
    <property type="molecule type" value="Genomic_DNA"/>
</dbReference>
<reference evidence="7 8" key="1">
    <citation type="submission" date="2019-03" db="EMBL/GenBank/DDBJ databases">
        <title>Metabolic reconstructions from genomes of highly enriched 'Candidatus Accumulibacter' and 'Candidatus Competibacter' bioreactor populations.</title>
        <authorList>
            <person name="Annavajhala M.K."/>
            <person name="Welles L."/>
            <person name="Abbas B."/>
            <person name="Sorokin D."/>
            <person name="Park H."/>
            <person name="Van Loosdrecht M."/>
            <person name="Chandran K."/>
        </authorList>
    </citation>
    <scope>NUCLEOTIDE SEQUENCE [LARGE SCALE GENOMIC DNA]</scope>
    <source>
        <strain evidence="7 8">SBR_S</strain>
    </source>
</reference>
<dbReference type="Pfam" id="PF00128">
    <property type="entry name" value="Alpha-amylase"/>
    <property type="match status" value="1"/>
</dbReference>
<keyword evidence="4" id="KW-0808">Transferase</keyword>
<evidence type="ECO:0000313" key="7">
    <source>
        <dbReference type="EMBL" id="NMQ29332.1"/>
    </source>
</evidence>
<dbReference type="EC" id="2.4.1.18" evidence="3"/>
<evidence type="ECO:0000313" key="8">
    <source>
        <dbReference type="Proteomes" id="UP000749010"/>
    </source>
</evidence>
<dbReference type="SUPFAM" id="SSF51445">
    <property type="entry name" value="(Trans)glycosidases"/>
    <property type="match status" value="1"/>
</dbReference>
<feature type="domain" description="Glycosyl hydrolase family 13 catalytic" evidence="6">
    <location>
        <begin position="549"/>
        <end position="888"/>
    </location>
</feature>
<gene>
    <name evidence="7" type="ORF">E4Q23_17130</name>
</gene>
<dbReference type="InterPro" id="IPR014756">
    <property type="entry name" value="Ig_E-set"/>
</dbReference>